<dbReference type="RefSeq" id="WP_132614205.1">
    <property type="nucleotide sequence ID" value="NZ_SMKQ01000051.1"/>
</dbReference>
<evidence type="ECO:0000313" key="2">
    <source>
        <dbReference type="EMBL" id="TDD47088.1"/>
    </source>
</evidence>
<organism evidence="2 3">
    <name type="scientific">Nonomuraea terrae</name>
    <dbReference type="NCBI Taxonomy" id="2530383"/>
    <lineage>
        <taxon>Bacteria</taxon>
        <taxon>Bacillati</taxon>
        <taxon>Actinomycetota</taxon>
        <taxon>Actinomycetes</taxon>
        <taxon>Streptosporangiales</taxon>
        <taxon>Streptosporangiaceae</taxon>
        <taxon>Nonomuraea</taxon>
    </lineage>
</organism>
<dbReference type="OrthoDB" id="10016379at2"/>
<reference evidence="2 3" key="1">
    <citation type="submission" date="2019-03" db="EMBL/GenBank/DDBJ databases">
        <title>Draft genome sequences of novel Actinobacteria.</title>
        <authorList>
            <person name="Sahin N."/>
            <person name="Ay H."/>
            <person name="Saygin H."/>
        </authorList>
    </citation>
    <scope>NUCLEOTIDE SEQUENCE [LARGE SCALE GENOMIC DNA]</scope>
    <source>
        <strain evidence="2 3">CH32</strain>
    </source>
</reference>
<comment type="caution">
    <text evidence="2">The sequence shown here is derived from an EMBL/GenBank/DDBJ whole genome shotgun (WGS) entry which is preliminary data.</text>
</comment>
<keyword evidence="3" id="KW-1185">Reference proteome</keyword>
<name>A0A4R4YPJ8_9ACTN</name>
<accession>A0A4R4YPJ8</accession>
<gene>
    <name evidence="2" type="ORF">E1286_18680</name>
</gene>
<dbReference type="Proteomes" id="UP000295302">
    <property type="component" value="Unassembled WGS sequence"/>
</dbReference>
<evidence type="ECO:0000313" key="3">
    <source>
        <dbReference type="Proteomes" id="UP000295302"/>
    </source>
</evidence>
<sequence length="118" mass="12326">MASDHRSHTYDHAEQPPAARTLTMATPEGPTTASDATVTTTAVTTTTPHGTVTVWTTPMTTPNGAVTARRGATRTSSAQGDAVGRFAGAAPHRGALSPAHDHFERHQEDGPVTATTRR</sequence>
<feature type="compositionally biased region" description="Basic and acidic residues" evidence="1">
    <location>
        <begin position="1"/>
        <end position="14"/>
    </location>
</feature>
<proteinExistence type="predicted"/>
<protein>
    <submittedName>
        <fullName evidence="2">Uncharacterized protein</fullName>
    </submittedName>
</protein>
<evidence type="ECO:0000256" key="1">
    <source>
        <dbReference type="SAM" id="MobiDB-lite"/>
    </source>
</evidence>
<feature type="compositionally biased region" description="Basic and acidic residues" evidence="1">
    <location>
        <begin position="99"/>
        <end position="109"/>
    </location>
</feature>
<dbReference type="AlphaFoldDB" id="A0A4R4YPJ8"/>
<dbReference type="EMBL" id="SMKQ01000051">
    <property type="protein sequence ID" value="TDD47088.1"/>
    <property type="molecule type" value="Genomic_DNA"/>
</dbReference>
<feature type="region of interest" description="Disordered" evidence="1">
    <location>
        <begin position="1"/>
        <end position="118"/>
    </location>
</feature>
<feature type="compositionally biased region" description="Low complexity" evidence="1">
    <location>
        <begin position="31"/>
        <end position="62"/>
    </location>
</feature>